<comment type="caution">
    <text evidence="2">The sequence shown here is derived from an EMBL/GenBank/DDBJ whole genome shotgun (WGS) entry which is preliminary data.</text>
</comment>
<proteinExistence type="predicted"/>
<feature type="transmembrane region" description="Helical" evidence="1">
    <location>
        <begin position="139"/>
        <end position="156"/>
    </location>
</feature>
<dbReference type="AlphaFoldDB" id="A0A9X1K2L4"/>
<sequence>MSAALIALATEIGAPIIRKILSDRIGPGNARLAESVAEAVAERAGIRPADIDDWIRASPDVMREAVLEVEARTPEMIALYVAETEARQAILLAETAKGGWQAAWRPAGMYLMGFLWLWNIVLLHVANAIWKIALPPVDFSILLQLSAAYMGLYMGGHTVKETVRNWKGAR</sequence>
<feature type="transmembrane region" description="Helical" evidence="1">
    <location>
        <begin position="110"/>
        <end position="133"/>
    </location>
</feature>
<name>A0A9X1K2L4_9RHOB</name>
<reference evidence="2" key="1">
    <citation type="submission" date="2021-07" db="EMBL/GenBank/DDBJ databases">
        <title>Roseobacter insulae sp. nov., isolated from a tidal flat.</title>
        <authorList>
            <person name="Park S."/>
            <person name="Yoon J.-H."/>
        </authorList>
    </citation>
    <scope>NUCLEOTIDE SEQUENCE</scope>
    <source>
        <strain evidence="2">YSTF-M11</strain>
    </source>
</reference>
<gene>
    <name evidence="2" type="ORF">KX928_12695</name>
</gene>
<dbReference type="RefSeq" id="WP_219502924.1">
    <property type="nucleotide sequence ID" value="NZ_JAHXDN010000003.1"/>
</dbReference>
<dbReference type="Proteomes" id="UP001138661">
    <property type="component" value="Unassembled WGS sequence"/>
</dbReference>
<keyword evidence="1" id="KW-0472">Membrane</keyword>
<evidence type="ECO:0000256" key="1">
    <source>
        <dbReference type="SAM" id="Phobius"/>
    </source>
</evidence>
<keyword evidence="1" id="KW-0812">Transmembrane</keyword>
<protein>
    <recommendedName>
        <fullName evidence="4">Holin of 3TMs, for gene-transfer release</fullName>
    </recommendedName>
</protein>
<evidence type="ECO:0000313" key="2">
    <source>
        <dbReference type="EMBL" id="MBW4708643.1"/>
    </source>
</evidence>
<dbReference type="EMBL" id="JAHXDN010000003">
    <property type="protein sequence ID" value="MBW4708643.1"/>
    <property type="molecule type" value="Genomic_DNA"/>
</dbReference>
<keyword evidence="3" id="KW-1185">Reference proteome</keyword>
<keyword evidence="1" id="KW-1133">Transmembrane helix</keyword>
<evidence type="ECO:0000313" key="3">
    <source>
        <dbReference type="Proteomes" id="UP001138661"/>
    </source>
</evidence>
<evidence type="ECO:0008006" key="4">
    <source>
        <dbReference type="Google" id="ProtNLM"/>
    </source>
</evidence>
<accession>A0A9X1K2L4</accession>
<organism evidence="2 3">
    <name type="scientific">Roseobacter insulae</name>
    <dbReference type="NCBI Taxonomy" id="2859783"/>
    <lineage>
        <taxon>Bacteria</taxon>
        <taxon>Pseudomonadati</taxon>
        <taxon>Pseudomonadota</taxon>
        <taxon>Alphaproteobacteria</taxon>
        <taxon>Rhodobacterales</taxon>
        <taxon>Roseobacteraceae</taxon>
        <taxon>Roseobacter</taxon>
    </lineage>
</organism>